<proteinExistence type="predicted"/>
<evidence type="ECO:0000313" key="2">
    <source>
        <dbReference type="Proteomes" id="UP001597183"/>
    </source>
</evidence>
<comment type="caution">
    <text evidence="1">The sequence shown here is derived from an EMBL/GenBank/DDBJ whole genome shotgun (WGS) entry which is preliminary data.</text>
</comment>
<evidence type="ECO:0008006" key="3">
    <source>
        <dbReference type="Google" id="ProtNLM"/>
    </source>
</evidence>
<keyword evidence="2" id="KW-1185">Reference proteome</keyword>
<dbReference type="RefSeq" id="WP_317789758.1">
    <property type="nucleotide sequence ID" value="NZ_AP028461.1"/>
</dbReference>
<sequence>MSKPAPRPMGSVPGTRRSRFQSRRARLALALTGGLLALLCVGGVGAFYVLYDEATEIKRDTPGAVVTNFLGAYLSNRNDQDAALYQCKSGGDLSALQAYRDDTARREKEFSVGITMTWRIVSVTTDGGRGVAKVDVSRRISDGSGRDGSSWDLTVEDQDGWRVCVATRTE</sequence>
<gene>
    <name evidence="1" type="ORF">ACFQ5G_38530</name>
</gene>
<reference evidence="2" key="1">
    <citation type="journal article" date="2019" name="Int. J. Syst. Evol. Microbiol.">
        <title>The Global Catalogue of Microorganisms (GCM) 10K type strain sequencing project: providing services to taxonomists for standard genome sequencing and annotation.</title>
        <authorList>
            <consortium name="The Broad Institute Genomics Platform"/>
            <consortium name="The Broad Institute Genome Sequencing Center for Infectious Disease"/>
            <person name="Wu L."/>
            <person name="Ma J."/>
        </authorList>
    </citation>
    <scope>NUCLEOTIDE SEQUENCE [LARGE SCALE GENOMIC DNA]</scope>
    <source>
        <strain evidence="2">CCM 7526</strain>
    </source>
</reference>
<dbReference type="Proteomes" id="UP001597183">
    <property type="component" value="Unassembled WGS sequence"/>
</dbReference>
<evidence type="ECO:0000313" key="1">
    <source>
        <dbReference type="EMBL" id="MFD1371260.1"/>
    </source>
</evidence>
<organism evidence="1 2">
    <name type="scientific">Actinoplanes sichuanensis</name>
    <dbReference type="NCBI Taxonomy" id="512349"/>
    <lineage>
        <taxon>Bacteria</taxon>
        <taxon>Bacillati</taxon>
        <taxon>Actinomycetota</taxon>
        <taxon>Actinomycetes</taxon>
        <taxon>Micromonosporales</taxon>
        <taxon>Micromonosporaceae</taxon>
        <taxon>Actinoplanes</taxon>
    </lineage>
</organism>
<accession>A0ABW4AKD6</accession>
<dbReference type="EMBL" id="JBHTMK010000051">
    <property type="protein sequence ID" value="MFD1371260.1"/>
    <property type="molecule type" value="Genomic_DNA"/>
</dbReference>
<protein>
    <recommendedName>
        <fullName evidence="3">Mce-associated membrane protein</fullName>
    </recommendedName>
</protein>
<name>A0ABW4AKD6_9ACTN</name>